<protein>
    <submittedName>
        <fullName evidence="1">Uncharacterized protein</fullName>
    </submittedName>
</protein>
<accession>B4PQV4</accession>
<dbReference type="KEGG" id="dya:Dyak_GE25737"/>
<evidence type="ECO:0000313" key="1">
    <source>
        <dbReference type="EMBL" id="EDW96278.1"/>
    </source>
</evidence>
<evidence type="ECO:0000313" key="2">
    <source>
        <dbReference type="Proteomes" id="UP000002282"/>
    </source>
</evidence>
<dbReference type="HOGENOM" id="CLU_094350_0_0_1"/>
<organism evidence="1 2">
    <name type="scientific">Drosophila yakuba</name>
    <name type="common">Fruit fly</name>
    <dbReference type="NCBI Taxonomy" id="7245"/>
    <lineage>
        <taxon>Eukaryota</taxon>
        <taxon>Metazoa</taxon>
        <taxon>Ecdysozoa</taxon>
        <taxon>Arthropoda</taxon>
        <taxon>Hexapoda</taxon>
        <taxon>Insecta</taxon>
        <taxon>Pterygota</taxon>
        <taxon>Neoptera</taxon>
        <taxon>Endopterygota</taxon>
        <taxon>Diptera</taxon>
        <taxon>Brachycera</taxon>
        <taxon>Muscomorpha</taxon>
        <taxon>Ephydroidea</taxon>
        <taxon>Drosophilidae</taxon>
        <taxon>Drosophila</taxon>
        <taxon>Sophophora</taxon>
    </lineage>
</organism>
<gene>
    <name evidence="1" type="primary">Dyak\GE25737</name>
    <name evidence="1" type="synonym">dyak_GLEANR_9342</name>
    <name evidence="1" type="synonym">GE25737</name>
    <name evidence="1" type="ORF">Dyak_GE25737</name>
</gene>
<proteinExistence type="predicted"/>
<dbReference type="EMBL" id="CM000160">
    <property type="protein sequence ID" value="EDW96278.1"/>
    <property type="molecule type" value="Genomic_DNA"/>
</dbReference>
<dbReference type="GO" id="GO:0043695">
    <property type="term" value="P:detection of pheromone"/>
    <property type="evidence" value="ECO:0007669"/>
    <property type="project" value="EnsemblMetazoa"/>
</dbReference>
<dbReference type="InterPro" id="IPR006601">
    <property type="entry name" value="Uncharacterised_DM11_DROME"/>
</dbReference>
<dbReference type="AlphaFoldDB" id="B4PQV4"/>
<reference evidence="1 2" key="1">
    <citation type="journal article" date="2007" name="Nature">
        <title>Evolution of genes and genomes on the Drosophila phylogeny.</title>
        <authorList>
            <consortium name="Drosophila 12 Genomes Consortium"/>
            <person name="Clark A.G."/>
            <person name="Eisen M.B."/>
            <person name="Smith D.R."/>
            <person name="Bergman C.M."/>
            <person name="Oliver B."/>
            <person name="Markow T.A."/>
            <person name="Kaufman T.C."/>
            <person name="Kellis M."/>
            <person name="Gelbart W."/>
            <person name="Iyer V.N."/>
            <person name="Pollard D.A."/>
            <person name="Sackton T.B."/>
            <person name="Larracuente A.M."/>
            <person name="Singh N.D."/>
            <person name="Abad J.P."/>
            <person name="Abt D.N."/>
            <person name="Adryan B."/>
            <person name="Aguade M."/>
            <person name="Akashi H."/>
            <person name="Anderson W.W."/>
            <person name="Aquadro C.F."/>
            <person name="Ardell D.H."/>
            <person name="Arguello R."/>
            <person name="Artieri C.G."/>
            <person name="Barbash D.A."/>
            <person name="Barker D."/>
            <person name="Barsanti P."/>
            <person name="Batterham P."/>
            <person name="Batzoglou S."/>
            <person name="Begun D."/>
            <person name="Bhutkar A."/>
            <person name="Blanco E."/>
            <person name="Bosak S.A."/>
            <person name="Bradley R.K."/>
            <person name="Brand A.D."/>
            <person name="Brent M.R."/>
            <person name="Brooks A.N."/>
            <person name="Brown R.H."/>
            <person name="Butlin R.K."/>
            <person name="Caggese C."/>
            <person name="Calvi B.R."/>
            <person name="Bernardo de Carvalho A."/>
            <person name="Caspi A."/>
            <person name="Castrezana S."/>
            <person name="Celniker S.E."/>
            <person name="Chang J.L."/>
            <person name="Chapple C."/>
            <person name="Chatterji S."/>
            <person name="Chinwalla A."/>
            <person name="Civetta A."/>
            <person name="Clifton S.W."/>
            <person name="Comeron J.M."/>
            <person name="Costello J.C."/>
            <person name="Coyne J.A."/>
            <person name="Daub J."/>
            <person name="David R.G."/>
            <person name="Delcher A.L."/>
            <person name="Delehaunty K."/>
            <person name="Do C.B."/>
            <person name="Ebling H."/>
            <person name="Edwards K."/>
            <person name="Eickbush T."/>
            <person name="Evans J.D."/>
            <person name="Filipski A."/>
            <person name="Findeiss S."/>
            <person name="Freyhult E."/>
            <person name="Fulton L."/>
            <person name="Fulton R."/>
            <person name="Garcia A.C."/>
            <person name="Gardiner A."/>
            <person name="Garfield D.A."/>
            <person name="Garvin B.E."/>
            <person name="Gibson G."/>
            <person name="Gilbert D."/>
            <person name="Gnerre S."/>
            <person name="Godfrey J."/>
            <person name="Good R."/>
            <person name="Gotea V."/>
            <person name="Gravely B."/>
            <person name="Greenberg A.J."/>
            <person name="Griffiths-Jones S."/>
            <person name="Gross S."/>
            <person name="Guigo R."/>
            <person name="Gustafson E.A."/>
            <person name="Haerty W."/>
            <person name="Hahn M.W."/>
            <person name="Halligan D.L."/>
            <person name="Halpern A.L."/>
            <person name="Halter G.M."/>
            <person name="Han M.V."/>
            <person name="Heger A."/>
            <person name="Hillier L."/>
            <person name="Hinrichs A.S."/>
            <person name="Holmes I."/>
            <person name="Hoskins R.A."/>
            <person name="Hubisz M.J."/>
            <person name="Hultmark D."/>
            <person name="Huntley M.A."/>
            <person name="Jaffe D.B."/>
            <person name="Jagadeeshan S."/>
            <person name="Jeck W.R."/>
            <person name="Johnson J."/>
            <person name="Jones C.D."/>
            <person name="Jordan W.C."/>
            <person name="Karpen G.H."/>
            <person name="Kataoka E."/>
            <person name="Keightley P.D."/>
            <person name="Kheradpour P."/>
            <person name="Kirkness E.F."/>
            <person name="Koerich L.B."/>
            <person name="Kristiansen K."/>
            <person name="Kudrna D."/>
            <person name="Kulathinal R.J."/>
            <person name="Kumar S."/>
            <person name="Kwok R."/>
            <person name="Lander E."/>
            <person name="Langley C.H."/>
            <person name="Lapoint R."/>
            <person name="Lazzaro B.P."/>
            <person name="Lee S.J."/>
            <person name="Levesque L."/>
            <person name="Li R."/>
            <person name="Lin C.F."/>
            <person name="Lin M.F."/>
            <person name="Lindblad-Toh K."/>
            <person name="Llopart A."/>
            <person name="Long M."/>
            <person name="Low L."/>
            <person name="Lozovsky E."/>
            <person name="Lu J."/>
            <person name="Luo M."/>
            <person name="Machado C.A."/>
            <person name="Makalowski W."/>
            <person name="Marzo M."/>
            <person name="Matsuda M."/>
            <person name="Matzkin L."/>
            <person name="McAllister B."/>
            <person name="McBride C.S."/>
            <person name="McKernan B."/>
            <person name="McKernan K."/>
            <person name="Mendez-Lago M."/>
            <person name="Minx P."/>
            <person name="Mollenhauer M.U."/>
            <person name="Montooth K."/>
            <person name="Mount S.M."/>
            <person name="Mu X."/>
            <person name="Myers E."/>
            <person name="Negre B."/>
            <person name="Newfeld S."/>
            <person name="Nielsen R."/>
            <person name="Noor M.A."/>
            <person name="O'Grady P."/>
            <person name="Pachter L."/>
            <person name="Papaceit M."/>
            <person name="Parisi M.J."/>
            <person name="Parisi M."/>
            <person name="Parts L."/>
            <person name="Pedersen J.S."/>
            <person name="Pesole G."/>
            <person name="Phillippy A.M."/>
            <person name="Ponting C.P."/>
            <person name="Pop M."/>
            <person name="Porcelli D."/>
            <person name="Powell J.R."/>
            <person name="Prohaska S."/>
            <person name="Pruitt K."/>
            <person name="Puig M."/>
            <person name="Quesneville H."/>
            <person name="Ram K.R."/>
            <person name="Rand D."/>
            <person name="Rasmussen M.D."/>
            <person name="Reed L.K."/>
            <person name="Reenan R."/>
            <person name="Reily A."/>
            <person name="Remington K.A."/>
            <person name="Rieger T.T."/>
            <person name="Ritchie M.G."/>
            <person name="Robin C."/>
            <person name="Rogers Y.H."/>
            <person name="Rohde C."/>
            <person name="Rozas J."/>
            <person name="Rubenfield M.J."/>
            <person name="Ruiz A."/>
            <person name="Russo S."/>
            <person name="Salzberg S.L."/>
            <person name="Sanchez-Gracia A."/>
            <person name="Saranga D.J."/>
            <person name="Sato H."/>
            <person name="Schaeffer S.W."/>
            <person name="Schatz M.C."/>
            <person name="Schlenke T."/>
            <person name="Schwartz R."/>
            <person name="Segarra C."/>
            <person name="Singh R.S."/>
            <person name="Sirot L."/>
            <person name="Sirota M."/>
            <person name="Sisneros N.B."/>
            <person name="Smith C.D."/>
            <person name="Smith T.F."/>
            <person name="Spieth J."/>
            <person name="Stage D.E."/>
            <person name="Stark A."/>
            <person name="Stephan W."/>
            <person name="Strausberg R.L."/>
            <person name="Strempel S."/>
            <person name="Sturgill D."/>
            <person name="Sutton G."/>
            <person name="Sutton G.G."/>
            <person name="Tao W."/>
            <person name="Teichmann S."/>
            <person name="Tobari Y.N."/>
            <person name="Tomimura Y."/>
            <person name="Tsolas J.M."/>
            <person name="Valente V.L."/>
            <person name="Venter E."/>
            <person name="Venter J.C."/>
            <person name="Vicario S."/>
            <person name="Vieira F.G."/>
            <person name="Vilella A.J."/>
            <person name="Villasante A."/>
            <person name="Walenz B."/>
            <person name="Wang J."/>
            <person name="Wasserman M."/>
            <person name="Watts T."/>
            <person name="Wilson D."/>
            <person name="Wilson R.K."/>
            <person name="Wing R.A."/>
            <person name="Wolfner M.F."/>
            <person name="Wong A."/>
            <person name="Wong G.K."/>
            <person name="Wu C.I."/>
            <person name="Wu G."/>
            <person name="Yamamoto D."/>
            <person name="Yang H.P."/>
            <person name="Yang S.P."/>
            <person name="Yorke J.A."/>
            <person name="Yoshida K."/>
            <person name="Zdobnov E."/>
            <person name="Zhang P."/>
            <person name="Zhang Y."/>
            <person name="Zimin A.V."/>
            <person name="Baldwin J."/>
            <person name="Abdouelleil A."/>
            <person name="Abdulkadir J."/>
            <person name="Abebe A."/>
            <person name="Abera B."/>
            <person name="Abreu J."/>
            <person name="Acer S.C."/>
            <person name="Aftuck L."/>
            <person name="Alexander A."/>
            <person name="An P."/>
            <person name="Anderson E."/>
            <person name="Anderson S."/>
            <person name="Arachi H."/>
            <person name="Azer M."/>
            <person name="Bachantsang P."/>
            <person name="Barry A."/>
            <person name="Bayul T."/>
            <person name="Berlin A."/>
            <person name="Bessette D."/>
            <person name="Bloom T."/>
            <person name="Blye J."/>
            <person name="Boguslavskiy L."/>
            <person name="Bonnet C."/>
            <person name="Boukhgalter B."/>
            <person name="Bourzgui I."/>
            <person name="Brown A."/>
            <person name="Cahill P."/>
            <person name="Channer S."/>
            <person name="Cheshatsang Y."/>
            <person name="Chuda L."/>
            <person name="Citroen M."/>
            <person name="Collymore A."/>
            <person name="Cooke P."/>
            <person name="Costello M."/>
            <person name="D'Aco K."/>
            <person name="Daza R."/>
            <person name="De Haan G."/>
            <person name="DeGray S."/>
            <person name="DeMaso C."/>
            <person name="Dhargay N."/>
            <person name="Dooley K."/>
            <person name="Dooley E."/>
            <person name="Doricent M."/>
            <person name="Dorje P."/>
            <person name="Dorjee K."/>
            <person name="Dupes A."/>
            <person name="Elong R."/>
            <person name="Falk J."/>
            <person name="Farina A."/>
            <person name="Faro S."/>
            <person name="Ferguson D."/>
            <person name="Fisher S."/>
            <person name="Foley C.D."/>
            <person name="Franke A."/>
            <person name="Friedrich D."/>
            <person name="Gadbois L."/>
            <person name="Gearin G."/>
            <person name="Gearin C.R."/>
            <person name="Giannoukos G."/>
            <person name="Goode T."/>
            <person name="Graham J."/>
            <person name="Grandbois E."/>
            <person name="Grewal S."/>
            <person name="Gyaltsen K."/>
            <person name="Hafez N."/>
            <person name="Hagos B."/>
            <person name="Hall J."/>
            <person name="Henson C."/>
            <person name="Hollinger A."/>
            <person name="Honan T."/>
            <person name="Huard M.D."/>
            <person name="Hughes L."/>
            <person name="Hurhula B."/>
            <person name="Husby M.E."/>
            <person name="Kamat A."/>
            <person name="Kanga B."/>
            <person name="Kashin S."/>
            <person name="Khazanovich D."/>
            <person name="Kisner P."/>
            <person name="Lance K."/>
            <person name="Lara M."/>
            <person name="Lee W."/>
            <person name="Lennon N."/>
            <person name="Letendre F."/>
            <person name="LeVine R."/>
            <person name="Lipovsky A."/>
            <person name="Liu X."/>
            <person name="Liu J."/>
            <person name="Liu S."/>
            <person name="Lokyitsang T."/>
            <person name="Lokyitsang Y."/>
            <person name="Lubonja R."/>
            <person name="Lui A."/>
            <person name="MacDonald P."/>
            <person name="Magnisalis V."/>
            <person name="Maru K."/>
            <person name="Matthews C."/>
            <person name="McCusker W."/>
            <person name="McDonough S."/>
            <person name="Mehta T."/>
            <person name="Meldrim J."/>
            <person name="Meneus L."/>
            <person name="Mihai O."/>
            <person name="Mihalev A."/>
            <person name="Mihova T."/>
            <person name="Mittelman R."/>
            <person name="Mlenga V."/>
            <person name="Montmayeur A."/>
            <person name="Mulrain L."/>
            <person name="Navidi A."/>
            <person name="Naylor J."/>
            <person name="Negash T."/>
            <person name="Nguyen T."/>
            <person name="Nguyen N."/>
            <person name="Nicol R."/>
            <person name="Norbu C."/>
            <person name="Norbu N."/>
            <person name="Novod N."/>
            <person name="O'Neill B."/>
            <person name="Osman S."/>
            <person name="Markiewicz E."/>
            <person name="Oyono O.L."/>
            <person name="Patti C."/>
            <person name="Phunkhang P."/>
            <person name="Pierre F."/>
            <person name="Priest M."/>
            <person name="Raghuraman S."/>
            <person name="Rege F."/>
            <person name="Reyes R."/>
            <person name="Rise C."/>
            <person name="Rogov P."/>
            <person name="Ross K."/>
            <person name="Ryan E."/>
            <person name="Settipalli S."/>
            <person name="Shea T."/>
            <person name="Sherpa N."/>
            <person name="Shi L."/>
            <person name="Shih D."/>
            <person name="Sparrow T."/>
            <person name="Spaulding J."/>
            <person name="Stalker J."/>
            <person name="Stange-Thomann N."/>
            <person name="Stavropoulos S."/>
            <person name="Stone C."/>
            <person name="Strader C."/>
            <person name="Tesfaye S."/>
            <person name="Thomson T."/>
            <person name="Thoulutsang Y."/>
            <person name="Thoulutsang D."/>
            <person name="Topham K."/>
            <person name="Topping I."/>
            <person name="Tsamla T."/>
            <person name="Vassiliev H."/>
            <person name="Vo A."/>
            <person name="Wangchuk T."/>
            <person name="Wangdi T."/>
            <person name="Weiand M."/>
            <person name="Wilkinson J."/>
            <person name="Wilson A."/>
            <person name="Yadav S."/>
            <person name="Young G."/>
            <person name="Yu Q."/>
            <person name="Zembek L."/>
            <person name="Zhong D."/>
            <person name="Zimmer A."/>
            <person name="Zwirko Z."/>
            <person name="Jaffe D.B."/>
            <person name="Alvarez P."/>
            <person name="Brockman W."/>
            <person name="Butler J."/>
            <person name="Chin C."/>
            <person name="Gnerre S."/>
            <person name="Grabherr M."/>
            <person name="Kleber M."/>
            <person name="Mauceli E."/>
            <person name="MacCallum I."/>
        </authorList>
    </citation>
    <scope>NUCLEOTIDE SEQUENCE [LARGE SCALE GENOMIC DNA]</scope>
    <source>
        <strain evidence="2">Tai18E2 / Tucson 14021-0261.01</strain>
    </source>
</reference>
<dbReference type="OMA" id="NTIYYPF"/>
<dbReference type="Proteomes" id="UP000002282">
    <property type="component" value="Chromosome 3R"/>
</dbReference>
<dbReference type="OrthoDB" id="7837310at2759"/>
<name>B4PQV4_DROYA</name>
<dbReference type="SMART" id="SM00675">
    <property type="entry name" value="DM11"/>
    <property type="match status" value="1"/>
</dbReference>
<reference evidence="1 2" key="2">
    <citation type="journal article" date="2007" name="PLoS Biol.">
        <title>Principles of genome evolution in the Drosophila melanogaster species group.</title>
        <authorList>
            <person name="Ranz J.M."/>
            <person name="Maurin D."/>
            <person name="Chan Y.S."/>
            <person name="von Grotthuss M."/>
            <person name="Hillier L.W."/>
            <person name="Roote J."/>
            <person name="Ashburner M."/>
            <person name="Bergman C.M."/>
        </authorList>
    </citation>
    <scope>NUCLEOTIDE SEQUENCE [LARGE SCALE GENOMIC DNA]</scope>
    <source>
        <strain evidence="2">Tai18E2 / Tucson 14021-0261.01</strain>
    </source>
</reference>
<dbReference type="PhylomeDB" id="B4PQV4"/>
<keyword evidence="2" id="KW-1185">Reference proteome</keyword>
<sequence length="203" mass="22902">MERQQVTLLQILISLSLHLISLSFALNHFFIPESDELFSECPNKPGVSFVDKMADLSLLSLKKDVDGAVNISGNITMKWDVEHLNRVAVEVSVHKFEGGTWKPTVFKGGDTDFCNSFFEKNTIYYPYSTKHVINKQQIKDKCITTPETVLVLEPYILKILINYAVPLTPGRHKAVILFSAFEKSGVKLERDICLEIVGDIVNI</sequence>